<dbReference type="Pfam" id="PF13020">
    <property type="entry name" value="NOV_C"/>
    <property type="match status" value="1"/>
</dbReference>
<feature type="domain" description="Protein NO VEIN C-terminal" evidence="2">
    <location>
        <begin position="1627"/>
        <end position="1692"/>
    </location>
</feature>
<organism evidence="3 4">
    <name type="scientific">Cryptosporangium japonicum</name>
    <dbReference type="NCBI Taxonomy" id="80872"/>
    <lineage>
        <taxon>Bacteria</taxon>
        <taxon>Bacillati</taxon>
        <taxon>Actinomycetota</taxon>
        <taxon>Actinomycetes</taxon>
        <taxon>Cryptosporangiales</taxon>
        <taxon>Cryptosporangiaceae</taxon>
        <taxon>Cryptosporangium</taxon>
    </lineage>
</organism>
<name>A0ABP3DRK6_9ACTN</name>
<gene>
    <name evidence="3" type="ORF">GCM10009539_22690</name>
</gene>
<dbReference type="PANTHER" id="PTHR32387:SF0">
    <property type="entry name" value="PROTEIN NO VEIN"/>
    <property type="match status" value="1"/>
</dbReference>
<dbReference type="Gene3D" id="3.30.565.10">
    <property type="entry name" value="Histidine kinase-like ATPase, C-terminal domain"/>
    <property type="match status" value="1"/>
</dbReference>
<dbReference type="InterPro" id="IPR036890">
    <property type="entry name" value="HATPase_C_sf"/>
</dbReference>
<dbReference type="InterPro" id="IPR024975">
    <property type="entry name" value="NOV_C"/>
</dbReference>
<comment type="caution">
    <text evidence="3">The sequence shown here is derived from an EMBL/GenBank/DDBJ whole genome shotgun (WGS) entry which is preliminary data.</text>
</comment>
<feature type="compositionally biased region" description="Pro residues" evidence="1">
    <location>
        <begin position="1556"/>
        <end position="1565"/>
    </location>
</feature>
<accession>A0ABP3DRK6</accession>
<dbReference type="InterPro" id="IPR052957">
    <property type="entry name" value="Auxin_embryo_med"/>
</dbReference>
<sequence length="1729" mass="189749">MGGFRDRVMRQADSIAELYLQGDRLGQPATREQKEFIQGVIAADYDGRTVVELLQNGHDAHHADRRDGRIEFLLAADEHEFGVLYVANGGQPVSVADFDSMCRIAMSSKRPDQGIGNKGVGFKSVLQLSDSPEVYSRSVEDSSAFDGFCFRFAGPADFDVLAARVAPDRSDLAEDLRNNVSPLKVTVPADAIPAQVAEFERDGFATVIRLVLRSAAAHRRVREQLSELLSSDVPFNLFLERVGRITVRTRTTAGDESTHSLTRSVHPLAPMIEEVHVDGGTYLLLRRAVPEADMLRVIRQSRDANGLNSGWERWEGDATVCVAVPLDHPVEQGRLYTFLPMGEAAQAPMPAFVNAPFFARLDRRSLSSAIPLNDLLLTEVARLCARAVSDAPGPSGLPGEVSLDLICWTSTELPRLRRAFDEIGVDLGQLPLVPVLGQGRGRVVLAAAKLWEGRGSVFTAEAVAGAGGLPIIDTALHASRKKRLSALARDLGLPLQPSPLEVGAFAETVADALAARSAAPEIWAGFYDDLAAEGLDESVLRERRILIEDDGGLLSPSGEQSVFVRPADDEADAHLPPAAVRTRLAFMLAGIPWRTPEGGRRRPGRAWLDTQNLVRDYRTDTVLSLIGSVMRASDPWKSDTLRQCLEFAFEVWRRAARDVSPEAVSDARLRVPTKSGWAIANTAHFGPGWGGVNGETDARLAQLVAAAGDVSAQVQRIGDATIEPDQLGDIDVDRWRSFLEAAGVRHGLLPNWYRPADVTLYGSEIANPRTAGHLAINVSTDDQRRWREVAVNWPRQGPLYDTVRYRPETAVAILPGQRDWSTFDERARRLFTELILRGLDTWPDSVLEIHFTRTSDYTRPAWPTFVAGFLATADWIPQTAPGDRTRVSFVAPDRAWWLQEAETPDYLPAPPSSLRGLATPRVLARLRRVGVRFWDDPATARSRLEYLTDLVARQSPQGGGASLPNPSIRKAYEEAWEHLGNASEFPHRVIVVRQTRMEVADLDRPGEPVYVRDETGVAQEGLLVQTPVAMLAIRKRKLATQVYNLLQQSGPRRLVRTSAVTIDITADGQPATDLTYRRLDDLAGRWLRTLVLGAVEFQQNSFVTVSNKQLAAADRRLSQCEIATAGSIVASVRGHSVGSGVGARSFLLEAEGRPRIVVAATDSDRWTLLAAACGSLAELAGFPQIERSLELALIDLHRICPDRSPTLAETAQALRISVEDLQALVPDAISHLSDHSAVIAVLAIVDITVAEELRDRGEQFDGRGDLRSWLSDRGIDAERVLALADENDLHTTIEKLNASLGAANAGLRALGLAPLHNRDGHSRQFAAYLQQHRAGIQDKLRDRYLAVAERGEPLTDYLRLRDLPDLGPDPKWLDRHWDLPEQVLQERIEDWLDQVCPASASTASGLPPVSELRKVGQRLAIRVTTNAQVAVEAWAHRSVATSARRPSDPQLVATQMAAEGGMDFRRLTQAHVISWLYSHGQWPESMPHEIAPKSLGLSPQELAKAQERLAMATEQQHQAAVATTFGTSKFGHEPEETQAFIDAVCSSIPEEVLATPPQPTAPPRTPAGGSTRTGGSGIARGWRATNAPPEVTARVGLAGELLVGEWIQHQFGYPPETTWKSSNRRTKFADDGDDSLGYDFLVNISNKRILIEVKATTDTTPQFSLGESEVRRAQALADDEEYFIAFVTNALDPARRRLHILTNPLAAGGFEFYRVAGRSLRLQFPQPKR</sequence>
<keyword evidence="4" id="KW-1185">Reference proteome</keyword>
<evidence type="ECO:0000313" key="4">
    <source>
        <dbReference type="Proteomes" id="UP001500967"/>
    </source>
</evidence>
<dbReference type="EMBL" id="BAAAGX010000009">
    <property type="protein sequence ID" value="GAA0236857.1"/>
    <property type="molecule type" value="Genomic_DNA"/>
</dbReference>
<protein>
    <submittedName>
        <fullName evidence="3">DUF3883 domain-containing protein</fullName>
    </submittedName>
</protein>
<dbReference type="SUPFAM" id="SSF55874">
    <property type="entry name" value="ATPase domain of HSP90 chaperone/DNA topoisomerase II/histidine kinase"/>
    <property type="match status" value="1"/>
</dbReference>
<feature type="region of interest" description="Disordered" evidence="1">
    <location>
        <begin position="1554"/>
        <end position="1583"/>
    </location>
</feature>
<reference evidence="4" key="1">
    <citation type="journal article" date="2019" name="Int. J. Syst. Evol. Microbiol.">
        <title>The Global Catalogue of Microorganisms (GCM) 10K type strain sequencing project: providing services to taxonomists for standard genome sequencing and annotation.</title>
        <authorList>
            <consortium name="The Broad Institute Genomics Platform"/>
            <consortium name="The Broad Institute Genome Sequencing Center for Infectious Disease"/>
            <person name="Wu L."/>
            <person name="Ma J."/>
        </authorList>
    </citation>
    <scope>NUCLEOTIDE SEQUENCE [LARGE SCALE GENOMIC DNA]</scope>
    <source>
        <strain evidence="4">JCM 10425</strain>
    </source>
</reference>
<dbReference type="NCBIfam" id="NF047352">
    <property type="entry name" value="P_loop_sacsin"/>
    <property type="match status" value="1"/>
</dbReference>
<dbReference type="PANTHER" id="PTHR32387">
    <property type="entry name" value="WU:FJ29H11"/>
    <property type="match status" value="1"/>
</dbReference>
<dbReference type="Proteomes" id="UP001500967">
    <property type="component" value="Unassembled WGS sequence"/>
</dbReference>
<proteinExistence type="predicted"/>
<evidence type="ECO:0000313" key="3">
    <source>
        <dbReference type="EMBL" id="GAA0236857.1"/>
    </source>
</evidence>
<evidence type="ECO:0000259" key="2">
    <source>
        <dbReference type="Pfam" id="PF13020"/>
    </source>
</evidence>
<evidence type="ECO:0000256" key="1">
    <source>
        <dbReference type="SAM" id="MobiDB-lite"/>
    </source>
</evidence>